<sequence length="88" mass="9578">MSSPALMLAKVMNLAAHGDLAPGFRQKVLPWQPWPLAAGQAQMGACRDGLGIQGRCTVLPMQHELRVHSLTEQSDTLKMQQISLLIST</sequence>
<accession>A0A8T1CBF0</accession>
<name>A0A8T1CBF0_9STRA</name>
<evidence type="ECO:0000313" key="2">
    <source>
        <dbReference type="Proteomes" id="UP000736787"/>
    </source>
</evidence>
<gene>
    <name evidence="1" type="ORF">PC117_g16665</name>
</gene>
<dbReference type="AlphaFoldDB" id="A0A8T1CBF0"/>
<dbReference type="EMBL" id="RCMK01000599">
    <property type="protein sequence ID" value="KAG2919929.1"/>
    <property type="molecule type" value="Genomic_DNA"/>
</dbReference>
<dbReference type="Proteomes" id="UP000736787">
    <property type="component" value="Unassembled WGS sequence"/>
</dbReference>
<reference evidence="1" key="1">
    <citation type="submission" date="2018-10" db="EMBL/GenBank/DDBJ databases">
        <title>Effector identification in a new, highly contiguous assembly of the strawberry crown rot pathogen Phytophthora cactorum.</title>
        <authorList>
            <person name="Armitage A.D."/>
            <person name="Nellist C.F."/>
            <person name="Bates H."/>
            <person name="Vickerstaff R.J."/>
            <person name="Harrison R.J."/>
        </authorList>
    </citation>
    <scope>NUCLEOTIDE SEQUENCE</scope>
    <source>
        <strain evidence="1">4040</strain>
    </source>
</reference>
<organism evidence="1 2">
    <name type="scientific">Phytophthora cactorum</name>
    <dbReference type="NCBI Taxonomy" id="29920"/>
    <lineage>
        <taxon>Eukaryota</taxon>
        <taxon>Sar</taxon>
        <taxon>Stramenopiles</taxon>
        <taxon>Oomycota</taxon>
        <taxon>Peronosporomycetes</taxon>
        <taxon>Peronosporales</taxon>
        <taxon>Peronosporaceae</taxon>
        <taxon>Phytophthora</taxon>
    </lineage>
</organism>
<comment type="caution">
    <text evidence="1">The sequence shown here is derived from an EMBL/GenBank/DDBJ whole genome shotgun (WGS) entry which is preliminary data.</text>
</comment>
<proteinExistence type="predicted"/>
<evidence type="ECO:0000313" key="1">
    <source>
        <dbReference type="EMBL" id="KAG2919929.1"/>
    </source>
</evidence>
<protein>
    <submittedName>
        <fullName evidence="1">Uncharacterized protein</fullName>
    </submittedName>
</protein>